<dbReference type="Pfam" id="PF00962">
    <property type="entry name" value="A_deaminase"/>
    <property type="match status" value="1"/>
</dbReference>
<name>A0A3P7KN45_STRVU</name>
<dbReference type="Proteomes" id="UP000270094">
    <property type="component" value="Unassembled WGS sequence"/>
</dbReference>
<dbReference type="InterPro" id="IPR006330">
    <property type="entry name" value="Ado/ade_deaminase"/>
</dbReference>
<dbReference type="Gene3D" id="3.20.20.140">
    <property type="entry name" value="Metal-dependent hydrolases"/>
    <property type="match status" value="1"/>
</dbReference>
<evidence type="ECO:0000256" key="7">
    <source>
        <dbReference type="ARBA" id="ARBA00048787"/>
    </source>
</evidence>
<comment type="catalytic activity">
    <reaction evidence="7">
        <text>N(6)-methyl-AMP + H2O + H(+) = IMP + methylamine</text>
        <dbReference type="Rhea" id="RHEA:16001"/>
        <dbReference type="ChEBI" id="CHEBI:15377"/>
        <dbReference type="ChEBI" id="CHEBI:15378"/>
        <dbReference type="ChEBI" id="CHEBI:58053"/>
        <dbReference type="ChEBI" id="CHEBI:59338"/>
        <dbReference type="ChEBI" id="CHEBI:144842"/>
    </reaction>
    <physiologicalReaction direction="left-to-right" evidence="7">
        <dbReference type="Rhea" id="RHEA:16002"/>
    </physiologicalReaction>
</comment>
<keyword evidence="10" id="KW-1185">Reference proteome</keyword>
<feature type="domain" description="Adenosine deaminase" evidence="8">
    <location>
        <begin position="32"/>
        <end position="144"/>
    </location>
</feature>
<gene>
    <name evidence="9" type="ORF">SVUK_LOCUS4266</name>
</gene>
<dbReference type="GO" id="GO:0004000">
    <property type="term" value="F:adenosine deaminase activity"/>
    <property type="evidence" value="ECO:0007669"/>
    <property type="project" value="TreeGrafter"/>
</dbReference>
<keyword evidence="3" id="KW-0479">Metal-binding</keyword>
<dbReference type="OrthoDB" id="272271at2759"/>
<keyword evidence="4" id="KW-0378">Hydrolase</keyword>
<reference evidence="9 10" key="1">
    <citation type="submission" date="2018-11" db="EMBL/GenBank/DDBJ databases">
        <authorList>
            <consortium name="Pathogen Informatics"/>
        </authorList>
    </citation>
    <scope>NUCLEOTIDE SEQUENCE [LARGE SCALE GENOMIC DNA]</scope>
</reference>
<dbReference type="PANTHER" id="PTHR11409:SF42">
    <property type="entry name" value="ADENOSINE DEAMINASE-LIKE PROTEIN"/>
    <property type="match status" value="1"/>
</dbReference>
<dbReference type="GO" id="GO:0009117">
    <property type="term" value="P:nucleotide metabolic process"/>
    <property type="evidence" value="ECO:0007669"/>
    <property type="project" value="UniProtKB-KW"/>
</dbReference>
<comment type="cofactor">
    <cofactor evidence="1">
        <name>Zn(2+)</name>
        <dbReference type="ChEBI" id="CHEBI:29105"/>
    </cofactor>
</comment>
<evidence type="ECO:0000256" key="2">
    <source>
        <dbReference type="ARBA" id="ARBA00006676"/>
    </source>
</evidence>
<dbReference type="GO" id="GO:0006154">
    <property type="term" value="P:adenosine catabolic process"/>
    <property type="evidence" value="ECO:0007669"/>
    <property type="project" value="TreeGrafter"/>
</dbReference>
<dbReference type="GO" id="GO:0046103">
    <property type="term" value="P:inosine biosynthetic process"/>
    <property type="evidence" value="ECO:0007669"/>
    <property type="project" value="TreeGrafter"/>
</dbReference>
<evidence type="ECO:0000256" key="6">
    <source>
        <dbReference type="ARBA" id="ARBA00023080"/>
    </source>
</evidence>
<keyword evidence="5" id="KW-0862">Zinc</keyword>
<evidence type="ECO:0000256" key="1">
    <source>
        <dbReference type="ARBA" id="ARBA00001947"/>
    </source>
</evidence>
<evidence type="ECO:0000313" key="9">
    <source>
        <dbReference type="EMBL" id="VDM69268.1"/>
    </source>
</evidence>
<sequence>MASHCGYVEGSSNNPQSEFSVWKLGDFSGSGLIVGIELSGDPAIDGRKFLPVLKQARRAGLKVSIHLAEISNQLDEVEEFLRFRPDRIGHGTFLHTRSEFINLMIQHRIPLEICLTSNVMSMTTSSIADSHLKFWRERSIPICLCVSFA</sequence>
<dbReference type="EMBL" id="UYYB01011653">
    <property type="protein sequence ID" value="VDM69268.1"/>
    <property type="molecule type" value="Genomic_DNA"/>
</dbReference>
<dbReference type="GO" id="GO:0046872">
    <property type="term" value="F:metal ion binding"/>
    <property type="evidence" value="ECO:0007669"/>
    <property type="project" value="UniProtKB-KW"/>
</dbReference>
<dbReference type="AlphaFoldDB" id="A0A3P7KN45"/>
<evidence type="ECO:0000256" key="4">
    <source>
        <dbReference type="ARBA" id="ARBA00022801"/>
    </source>
</evidence>
<dbReference type="PANTHER" id="PTHR11409">
    <property type="entry name" value="ADENOSINE DEAMINASE"/>
    <property type="match status" value="1"/>
</dbReference>
<comment type="similarity">
    <text evidence="2">Belongs to the metallo-dependent hydrolases superfamily. Adenosine and AMP deaminases family.</text>
</comment>
<dbReference type="InterPro" id="IPR032466">
    <property type="entry name" value="Metal_Hydrolase"/>
</dbReference>
<proteinExistence type="inferred from homology"/>
<organism evidence="9 10">
    <name type="scientific">Strongylus vulgaris</name>
    <name type="common">Blood worm</name>
    <dbReference type="NCBI Taxonomy" id="40348"/>
    <lineage>
        <taxon>Eukaryota</taxon>
        <taxon>Metazoa</taxon>
        <taxon>Ecdysozoa</taxon>
        <taxon>Nematoda</taxon>
        <taxon>Chromadorea</taxon>
        <taxon>Rhabditida</taxon>
        <taxon>Rhabditina</taxon>
        <taxon>Rhabditomorpha</taxon>
        <taxon>Strongyloidea</taxon>
        <taxon>Strongylidae</taxon>
        <taxon>Strongylus</taxon>
    </lineage>
</organism>
<evidence type="ECO:0000313" key="10">
    <source>
        <dbReference type="Proteomes" id="UP000270094"/>
    </source>
</evidence>
<evidence type="ECO:0000256" key="3">
    <source>
        <dbReference type="ARBA" id="ARBA00022723"/>
    </source>
</evidence>
<accession>A0A3P7KN45</accession>
<keyword evidence="6" id="KW-0546">Nucleotide metabolism</keyword>
<dbReference type="InterPro" id="IPR001365">
    <property type="entry name" value="A_deaminase_dom"/>
</dbReference>
<evidence type="ECO:0000256" key="5">
    <source>
        <dbReference type="ARBA" id="ARBA00022833"/>
    </source>
</evidence>
<evidence type="ECO:0000259" key="8">
    <source>
        <dbReference type="Pfam" id="PF00962"/>
    </source>
</evidence>
<dbReference type="SUPFAM" id="SSF51556">
    <property type="entry name" value="Metallo-dependent hydrolases"/>
    <property type="match status" value="1"/>
</dbReference>
<protein>
    <recommendedName>
        <fullName evidence="8">Adenosine deaminase domain-containing protein</fullName>
    </recommendedName>
</protein>